<keyword evidence="6 9" id="KW-0812">Transmembrane</keyword>
<accession>A0A1W1HFN4</accession>
<evidence type="ECO:0000256" key="8">
    <source>
        <dbReference type="ARBA" id="ARBA00023136"/>
    </source>
</evidence>
<protein>
    <submittedName>
        <fullName evidence="12">Type I secretion membrane fusion protein, HlyD family</fullName>
    </submittedName>
</protein>
<dbReference type="AlphaFoldDB" id="A0A1W1HFN4"/>
<feature type="transmembrane region" description="Helical" evidence="9">
    <location>
        <begin position="15"/>
        <end position="33"/>
    </location>
</feature>
<dbReference type="Pfam" id="PF26002">
    <property type="entry name" value="Beta-barrel_AprE"/>
    <property type="match status" value="1"/>
</dbReference>
<proteinExistence type="inferred from homology"/>
<evidence type="ECO:0000256" key="5">
    <source>
        <dbReference type="ARBA" id="ARBA00022519"/>
    </source>
</evidence>
<keyword evidence="3" id="KW-0813">Transport</keyword>
<dbReference type="SUPFAM" id="SSF51230">
    <property type="entry name" value="Single hybrid motif"/>
    <property type="match status" value="1"/>
</dbReference>
<name>A0A1W1HFN4_9BACT</name>
<keyword evidence="8 9" id="KW-0472">Membrane</keyword>
<dbReference type="OrthoDB" id="9810980at2"/>
<dbReference type="InterPro" id="IPR058982">
    <property type="entry name" value="Beta-barrel_AprE"/>
</dbReference>
<dbReference type="InterPro" id="IPR011053">
    <property type="entry name" value="Single_hybrid_motif"/>
</dbReference>
<gene>
    <name evidence="12" type="ORF">MTBBW1_300020</name>
</gene>
<evidence type="ECO:0000313" key="12">
    <source>
        <dbReference type="EMBL" id="SLM31289.1"/>
    </source>
</evidence>
<dbReference type="InterPro" id="IPR058781">
    <property type="entry name" value="HH_AprE-like"/>
</dbReference>
<dbReference type="EMBL" id="FWEV01000224">
    <property type="protein sequence ID" value="SLM31289.1"/>
    <property type="molecule type" value="Genomic_DNA"/>
</dbReference>
<evidence type="ECO:0000256" key="1">
    <source>
        <dbReference type="ARBA" id="ARBA00004377"/>
    </source>
</evidence>
<dbReference type="Gene3D" id="2.40.30.170">
    <property type="match status" value="1"/>
</dbReference>
<evidence type="ECO:0000256" key="3">
    <source>
        <dbReference type="ARBA" id="ARBA00022448"/>
    </source>
</evidence>
<evidence type="ECO:0000256" key="2">
    <source>
        <dbReference type="ARBA" id="ARBA00009477"/>
    </source>
</evidence>
<keyword evidence="7 9" id="KW-1133">Transmembrane helix</keyword>
<sequence length="428" mass="47905">MHLLSEPTAASKSSHIFLFTLIFMILAFFLWAATGRLDVVSRATGEVVPSSRVKTVQHLEGGIIREILVKEGESVETGQPLVILESTASFADVAEQSIQMTSLQVKIIRLSAEINGESKLDFPEQLKKEEPELTRRAEAIFNNRKQRLDSQIKVQQALVSQYQFQIEEIRGRIAGTTQVKDFIEEQVGISEKLLKHSLSNRMNHIDLLKQLADLESQQKVDHASLKRISAAIREAQSRLELVRNTFFEEAYDELRDAQRTFDIINQRIHKDQDSLKRTILRSPVDGTVKSLFVSTIGGILTPGGAVADIVPAEDRLIIEAKLQVGDIGYVQEGQKVMLRLAASDSSRLGQIDGEVIHISPDSILQKEGPPFYKIKITTEQTYFGTEDKPYNLFPGMVVQCSIITGSRTVLEYLAGPFFLSLETALLER</sequence>
<dbReference type="Pfam" id="PF25994">
    <property type="entry name" value="HH_AprE"/>
    <property type="match status" value="1"/>
</dbReference>
<dbReference type="STRING" id="1246637.MTBBW1_300020"/>
<evidence type="ECO:0000256" key="9">
    <source>
        <dbReference type="SAM" id="Phobius"/>
    </source>
</evidence>
<evidence type="ECO:0000256" key="7">
    <source>
        <dbReference type="ARBA" id="ARBA00022989"/>
    </source>
</evidence>
<evidence type="ECO:0000313" key="13">
    <source>
        <dbReference type="Proteomes" id="UP000191931"/>
    </source>
</evidence>
<dbReference type="GO" id="GO:0015031">
    <property type="term" value="P:protein transport"/>
    <property type="evidence" value="ECO:0007669"/>
    <property type="project" value="InterPro"/>
</dbReference>
<reference evidence="12 13" key="1">
    <citation type="submission" date="2017-03" db="EMBL/GenBank/DDBJ databases">
        <authorList>
            <person name="Afonso C.L."/>
            <person name="Miller P.J."/>
            <person name="Scott M.A."/>
            <person name="Spackman E."/>
            <person name="Goraichik I."/>
            <person name="Dimitrov K.M."/>
            <person name="Suarez D.L."/>
            <person name="Swayne D.E."/>
        </authorList>
    </citation>
    <scope>NUCLEOTIDE SEQUENCE [LARGE SCALE GENOMIC DNA]</scope>
    <source>
        <strain evidence="12">PRJEB14757</strain>
    </source>
</reference>
<keyword evidence="4" id="KW-1003">Cell membrane</keyword>
<dbReference type="GO" id="GO:0005886">
    <property type="term" value="C:plasma membrane"/>
    <property type="evidence" value="ECO:0007669"/>
    <property type="project" value="UniProtKB-SubCell"/>
</dbReference>
<evidence type="ECO:0000259" key="11">
    <source>
        <dbReference type="Pfam" id="PF26002"/>
    </source>
</evidence>
<feature type="domain" description="AprE-like long alpha-helical hairpin" evidence="10">
    <location>
        <begin position="91"/>
        <end position="273"/>
    </location>
</feature>
<evidence type="ECO:0000256" key="6">
    <source>
        <dbReference type="ARBA" id="ARBA00022692"/>
    </source>
</evidence>
<comment type="similarity">
    <text evidence="2">Belongs to the membrane fusion protein (MFP) (TC 8.A.1) family.</text>
</comment>
<keyword evidence="5" id="KW-0997">Cell inner membrane</keyword>
<evidence type="ECO:0000259" key="10">
    <source>
        <dbReference type="Pfam" id="PF25994"/>
    </source>
</evidence>
<organism evidence="12 13">
    <name type="scientific">Desulfamplus magnetovallimortis</name>
    <dbReference type="NCBI Taxonomy" id="1246637"/>
    <lineage>
        <taxon>Bacteria</taxon>
        <taxon>Pseudomonadati</taxon>
        <taxon>Thermodesulfobacteriota</taxon>
        <taxon>Desulfobacteria</taxon>
        <taxon>Desulfobacterales</taxon>
        <taxon>Desulfobacteraceae</taxon>
        <taxon>Desulfamplus</taxon>
    </lineage>
</organism>
<dbReference type="Proteomes" id="UP000191931">
    <property type="component" value="Unassembled WGS sequence"/>
</dbReference>
<comment type="subcellular location">
    <subcellularLocation>
        <location evidence="1">Cell inner membrane</location>
        <topology evidence="1">Single-pass membrane protein</topology>
    </subcellularLocation>
</comment>
<dbReference type="PANTHER" id="PTHR30386">
    <property type="entry name" value="MEMBRANE FUSION SUBUNIT OF EMRAB-TOLC MULTIDRUG EFFLUX PUMP"/>
    <property type="match status" value="1"/>
</dbReference>
<dbReference type="InterPro" id="IPR010129">
    <property type="entry name" value="T1SS_HlyD"/>
</dbReference>
<dbReference type="PRINTS" id="PR01490">
    <property type="entry name" value="RTXTOXIND"/>
</dbReference>
<evidence type="ECO:0000256" key="4">
    <source>
        <dbReference type="ARBA" id="ARBA00022475"/>
    </source>
</evidence>
<dbReference type="PANTHER" id="PTHR30386:SF26">
    <property type="entry name" value="TRANSPORT PROTEIN COMB"/>
    <property type="match status" value="1"/>
</dbReference>
<dbReference type="Gene3D" id="2.40.50.100">
    <property type="match status" value="1"/>
</dbReference>
<keyword evidence="13" id="KW-1185">Reference proteome</keyword>
<feature type="domain" description="AprE-like beta-barrel" evidence="11">
    <location>
        <begin position="316"/>
        <end position="405"/>
    </location>
</feature>
<dbReference type="InterPro" id="IPR050739">
    <property type="entry name" value="MFP"/>
</dbReference>
<dbReference type="NCBIfam" id="TIGR01843">
    <property type="entry name" value="type_I_hlyD"/>
    <property type="match status" value="1"/>
</dbReference>
<dbReference type="RefSeq" id="WP_080799899.1">
    <property type="nucleotide sequence ID" value="NZ_LT828541.1"/>
</dbReference>